<feature type="compositionally biased region" description="Basic and acidic residues" evidence="2">
    <location>
        <begin position="434"/>
        <end position="447"/>
    </location>
</feature>
<feature type="compositionally biased region" description="Gly residues" evidence="2">
    <location>
        <begin position="342"/>
        <end position="351"/>
    </location>
</feature>
<feature type="compositionally biased region" description="Basic and acidic residues" evidence="2">
    <location>
        <begin position="1571"/>
        <end position="1585"/>
    </location>
</feature>
<feature type="compositionally biased region" description="Gly residues" evidence="2">
    <location>
        <begin position="406"/>
        <end position="417"/>
    </location>
</feature>
<feature type="region of interest" description="Disordered" evidence="2">
    <location>
        <begin position="939"/>
        <end position="962"/>
    </location>
</feature>
<feature type="region of interest" description="Disordered" evidence="2">
    <location>
        <begin position="340"/>
        <end position="684"/>
    </location>
</feature>
<dbReference type="InterPro" id="IPR001005">
    <property type="entry name" value="SANT/Myb"/>
</dbReference>
<feature type="compositionally biased region" description="Low complexity" evidence="2">
    <location>
        <begin position="191"/>
        <end position="222"/>
    </location>
</feature>
<sequence>MRGNGDSSDNINNNSGSTGGGPNNNNNMGTRGYSGYHHNSMNNPTSNNSRPGGGGGGGGGLSHYHRGNIGGGGGSRQNNNPLTSPAPSNSAGEHYSRNNNNNINNNSYRGSIVNTGSGGMNSSNTPYRGGSVDGGGGGGRGGAGNNNNFSSMGGSDKFTNSAAAAAAAAAAAHREREMLSIYGGGGGSGSGPLSSGGDTDGPNNNNNKNNANNNNFLPPHNNDSFDNRDSNNNNNKRKYFNPCRFTGHDHDWKDCPNNFRNKKKLRTVMPGRGGIGGPGVGGGFDRGMMGGGGRGNYHHHGSGGGGGGGPGGMGFSDADQTTVGHYGPAAVQNNGGIDLGHRGGGGGGGGATIDRNAPVSSSSGELDRGNLVDRGTSAGDRGYDIPPSMMGSRSKSFGDDLSSQRGGIGGGGGGGGRHSSSGNFFSPKPAIIGERQRTWHPGSERGGVDNVFTPQPVQQQPQLGGGIKSARSTDSTTISPSQSKPLLDPQQRHHAPHPHSTTQHRQPQLPHQQQPLSPVMSMKNERGYSFTPPATLNRNRSSGSDQPGQSGVVGYHGNRGNDLHSLSSPGEVRSVEKKLLRQESEGGRSFASFARGQGSAADAEEDGECGGSISGKSAAGTTPRSLMSSPPFRQGGNLSIDVSAPSPSKVDSLYADLASPSPWSSNRPPVAVTSASVASPQCASPRLVRERLPLTSPGEILAPGDQHTPSTSDSASANKGDSLMPPPSPASAVENKDKVVVEKGVSQLPSLTCSSLVESDKIRKAENIVAAMVKLADFNAFESVEGGVGVPLPSKMQITRAMGILETKIKLKTEEADAVRKEVKAIQIEDKEEEERILQMEKDEGERIAKEEEEQVQRMQHQHHTQCTERCEIMSKKLSEFSVHYEARKSALEEKREAEILRMKELCQTDIEGRIGGIDSQVSTLNDQLREAQRQIAELENNQKQSETELSESTLPYGTAADGAALGTPEIVAEDETTHDGTRMPTLDLPGKMSGLVANIIAQNQMIAKRSHLDVLEGIAYFPGAEDEDAAMGDIFPRGDNENNTSISNKVWSNRARRVTGQFDALYTEPTEVPYYHENNERFIEIAPLIKDCIRRKNEKLKSRWTMLAEHYVLRQMMYNEQTGMTGDMSERGGHFSAVGWLISGRGASYDAMNNMESSSTSTPNSKNGIGGGSSSTSQPNPGVRGNNPYRRPRRGISLGDVVRSDYEQEQIIAEIAAKEAMEKRIKEGGCALPRQRGWLENRLFASHTDGFFGHRVVDPLADEEERRNINIWSDMEKCIFFDRFMQHPKDFRRIASFLTRKSTKDCIAFYYNSKKTVPYKHALKEFLQRKKCRGDVVPWDATIQACLSMGAVIKAGSCPERPLKFILPESDFTYSTRLFHPMRLEVFKDLNEMVSNSKQRDDGKAHLRNRKRSNWFILDMHEKKYLKHGDINDDHHSFKRKLSATKAPATDANSDDGDSSHIVIKSKPTRVKTNKLEKSNPDVQGDREGGEKHQNEEQQSHKPQKWKAKEKELFFHALNKFVKNYFYDNKKTIAKQKVKSLKAEALLAKQLGDTGDTGGKKSKKTKKGGKTTEPEASQKDDVLKKSSLTTDVVASTATPSSNTSSDTESGMLAQQTRGDDQEEQYRQHQFLSSYGNTGGGGQQQQNRTSDLERVYKAALAAGVPISTLESALAAARGGGGQHQDYSGTENLQQQAMSMELLRRLGYRDDPYHR</sequence>
<evidence type="ECO:0000259" key="3">
    <source>
        <dbReference type="PROSITE" id="PS51293"/>
    </source>
</evidence>
<dbReference type="GO" id="GO:0032991">
    <property type="term" value="C:protein-containing complex"/>
    <property type="evidence" value="ECO:0007669"/>
    <property type="project" value="UniProtKB-ARBA"/>
</dbReference>
<feature type="compositionally biased region" description="Polar residues" evidence="2">
    <location>
        <begin position="37"/>
        <end position="50"/>
    </location>
</feature>
<dbReference type="Gene3D" id="1.10.10.60">
    <property type="entry name" value="Homeodomain-like"/>
    <property type="match status" value="1"/>
</dbReference>
<keyword evidence="1" id="KW-0175">Coiled coil</keyword>
<feature type="coiled-coil region" evidence="1">
    <location>
        <begin position="809"/>
        <end position="862"/>
    </location>
</feature>
<feature type="compositionally biased region" description="Low complexity" evidence="2">
    <location>
        <begin position="1"/>
        <end position="16"/>
    </location>
</feature>
<feature type="compositionally biased region" description="Polar residues" evidence="2">
    <location>
        <begin position="1155"/>
        <end position="1168"/>
    </location>
</feature>
<dbReference type="InterPro" id="IPR051571">
    <property type="entry name" value="N-CoR_corepressor"/>
</dbReference>
<dbReference type="PROSITE" id="PS51293">
    <property type="entry name" value="SANT"/>
    <property type="match status" value="1"/>
</dbReference>
<protein>
    <recommendedName>
        <fullName evidence="3">SANT domain-containing protein</fullName>
    </recommendedName>
</protein>
<feature type="region of interest" description="Disordered" evidence="2">
    <location>
        <begin position="1553"/>
        <end position="1626"/>
    </location>
</feature>
<dbReference type="InterPro" id="IPR009057">
    <property type="entry name" value="Homeodomain-like_sf"/>
</dbReference>
<keyword evidence="5" id="KW-1185">Reference proteome</keyword>
<feature type="compositionally biased region" description="Low complexity" evidence="2">
    <location>
        <begin position="503"/>
        <end position="516"/>
    </location>
</feature>
<feature type="compositionally biased region" description="Basic and acidic residues" evidence="2">
    <location>
        <begin position="1475"/>
        <end position="1501"/>
    </location>
</feature>
<dbReference type="Proteomes" id="UP001530293">
    <property type="component" value="Unassembled WGS sequence"/>
</dbReference>
<feature type="region of interest" description="Disordered" evidence="2">
    <location>
        <begin position="1443"/>
        <end position="1507"/>
    </location>
</feature>
<dbReference type="PANTHER" id="PTHR13992:SF39">
    <property type="entry name" value="SMRTER, ISOFORM G"/>
    <property type="match status" value="1"/>
</dbReference>
<accession>A0ABD3M116</accession>
<feature type="compositionally biased region" description="Polar residues" evidence="2">
    <location>
        <begin position="81"/>
        <end position="91"/>
    </location>
</feature>
<feature type="region of interest" description="Disordered" evidence="2">
    <location>
        <begin position="696"/>
        <end position="734"/>
    </location>
</feature>
<feature type="compositionally biased region" description="Polar residues" evidence="2">
    <location>
        <begin position="619"/>
        <end position="628"/>
    </location>
</feature>
<comment type="caution">
    <text evidence="4">The sequence shown here is derived from an EMBL/GenBank/DDBJ whole genome shotgun (WGS) entry which is preliminary data.</text>
</comment>
<feature type="compositionally biased region" description="Polar residues" evidence="2">
    <location>
        <begin position="107"/>
        <end position="126"/>
    </location>
</feature>
<dbReference type="PANTHER" id="PTHR13992">
    <property type="entry name" value="NUCLEAR RECEPTOR CO-REPRESSOR RELATED NCOR"/>
    <property type="match status" value="1"/>
</dbReference>
<name>A0ABD3M116_9STRA</name>
<evidence type="ECO:0000256" key="1">
    <source>
        <dbReference type="SAM" id="Coils"/>
    </source>
</evidence>
<organism evidence="4 5">
    <name type="scientific">Discostella pseudostelligera</name>
    <dbReference type="NCBI Taxonomy" id="259834"/>
    <lineage>
        <taxon>Eukaryota</taxon>
        <taxon>Sar</taxon>
        <taxon>Stramenopiles</taxon>
        <taxon>Ochrophyta</taxon>
        <taxon>Bacillariophyta</taxon>
        <taxon>Coscinodiscophyceae</taxon>
        <taxon>Thalassiosirophycidae</taxon>
        <taxon>Stephanodiscales</taxon>
        <taxon>Stephanodiscaceae</taxon>
        <taxon>Discostella</taxon>
    </lineage>
</organism>
<feature type="compositionally biased region" description="Polar residues" evidence="2">
    <location>
        <begin position="707"/>
        <end position="719"/>
    </location>
</feature>
<feature type="region of interest" description="Disordered" evidence="2">
    <location>
        <begin position="1"/>
        <end position="150"/>
    </location>
</feature>
<reference evidence="4 5" key="1">
    <citation type="submission" date="2024-10" db="EMBL/GenBank/DDBJ databases">
        <title>Updated reference genomes for cyclostephanoid diatoms.</title>
        <authorList>
            <person name="Roberts W.R."/>
            <person name="Alverson A.J."/>
        </authorList>
    </citation>
    <scope>NUCLEOTIDE SEQUENCE [LARGE SCALE GENOMIC DNA]</scope>
    <source>
        <strain evidence="4 5">AJA232-27</strain>
    </source>
</reference>
<dbReference type="InterPro" id="IPR017884">
    <property type="entry name" value="SANT_dom"/>
</dbReference>
<evidence type="ECO:0000313" key="5">
    <source>
        <dbReference type="Proteomes" id="UP001530293"/>
    </source>
</evidence>
<feature type="compositionally biased region" description="Gly residues" evidence="2">
    <location>
        <begin position="131"/>
        <end position="144"/>
    </location>
</feature>
<dbReference type="CDD" id="cd00167">
    <property type="entry name" value="SANT"/>
    <property type="match status" value="1"/>
</dbReference>
<gene>
    <name evidence="4" type="ORF">ACHAWU_009912</name>
</gene>
<feature type="region of interest" description="Disordered" evidence="2">
    <location>
        <begin position="1153"/>
        <end position="1196"/>
    </location>
</feature>
<feature type="compositionally biased region" description="Gly residues" evidence="2">
    <location>
        <begin position="51"/>
        <end position="61"/>
    </location>
</feature>
<dbReference type="EMBL" id="JALLBG020000303">
    <property type="protein sequence ID" value="KAL3756518.1"/>
    <property type="molecule type" value="Genomic_DNA"/>
</dbReference>
<dbReference type="GO" id="GO:0005654">
    <property type="term" value="C:nucleoplasm"/>
    <property type="evidence" value="ECO:0007669"/>
    <property type="project" value="UniProtKB-ARBA"/>
</dbReference>
<feature type="domain" description="SANT" evidence="3">
    <location>
        <begin position="1273"/>
        <end position="1319"/>
    </location>
</feature>
<evidence type="ECO:0000256" key="2">
    <source>
        <dbReference type="SAM" id="MobiDB-lite"/>
    </source>
</evidence>
<proteinExistence type="predicted"/>
<feature type="compositionally biased region" description="Basic residues" evidence="2">
    <location>
        <begin position="1561"/>
        <end position="1570"/>
    </location>
</feature>
<evidence type="ECO:0000313" key="4">
    <source>
        <dbReference type="EMBL" id="KAL3756518.1"/>
    </source>
</evidence>
<feature type="compositionally biased region" description="Polar residues" evidence="2">
    <location>
        <begin position="470"/>
        <end position="484"/>
    </location>
</feature>
<feature type="region of interest" description="Disordered" evidence="2">
    <location>
        <begin position="181"/>
        <end position="237"/>
    </location>
</feature>
<feature type="compositionally biased region" description="Low complexity" evidence="2">
    <location>
        <begin position="1175"/>
        <end position="1190"/>
    </location>
</feature>
<feature type="compositionally biased region" description="Basic and acidic residues" evidence="2">
    <location>
        <begin position="573"/>
        <end position="586"/>
    </location>
</feature>
<feature type="compositionally biased region" description="Low complexity" evidence="2">
    <location>
        <begin position="1596"/>
        <end position="1608"/>
    </location>
</feature>
<feature type="compositionally biased region" description="Polar residues" evidence="2">
    <location>
        <begin position="532"/>
        <end position="549"/>
    </location>
</feature>
<dbReference type="SUPFAM" id="SSF46689">
    <property type="entry name" value="Homeodomain-like"/>
    <property type="match status" value="1"/>
</dbReference>
<feature type="compositionally biased region" description="Polar residues" evidence="2">
    <location>
        <begin position="661"/>
        <end position="682"/>
    </location>
</feature>
<dbReference type="SMART" id="SM00717">
    <property type="entry name" value="SANT"/>
    <property type="match status" value="1"/>
</dbReference>